<evidence type="ECO:0000256" key="1">
    <source>
        <dbReference type="ARBA" id="ARBA00009108"/>
    </source>
</evidence>
<feature type="transmembrane region" description="Helical" evidence="3">
    <location>
        <begin position="13"/>
        <end position="32"/>
    </location>
</feature>
<dbReference type="EMBL" id="CADCTO010000324">
    <property type="protein sequence ID" value="CAA9262353.1"/>
    <property type="molecule type" value="Genomic_DNA"/>
</dbReference>
<name>A0A6J4IUV4_9BACT</name>
<organism evidence="4">
    <name type="scientific">uncultured Armatimonadetes bacterium</name>
    <dbReference type="NCBI Taxonomy" id="157466"/>
    <lineage>
        <taxon>Bacteria</taxon>
        <taxon>Bacillati</taxon>
        <taxon>Armatimonadota</taxon>
        <taxon>environmental samples</taxon>
    </lineage>
</organism>
<dbReference type="Gene3D" id="3.30.70.1880">
    <property type="entry name" value="Protein of unknown function DUF881"/>
    <property type="match status" value="1"/>
</dbReference>
<comment type="similarity">
    <text evidence="1">Belongs to the UPF0749 family.</text>
</comment>
<evidence type="ECO:0000313" key="4">
    <source>
        <dbReference type="EMBL" id="CAA9262353.1"/>
    </source>
</evidence>
<protein>
    <submittedName>
        <fullName evidence="4">Division initiation protein</fullName>
    </submittedName>
</protein>
<dbReference type="InterPro" id="IPR010273">
    <property type="entry name" value="DUF881"/>
</dbReference>
<dbReference type="PANTHER" id="PTHR37313">
    <property type="entry name" value="UPF0749 PROTEIN RV1825"/>
    <property type="match status" value="1"/>
</dbReference>
<proteinExistence type="inferred from homology"/>
<keyword evidence="3" id="KW-0812">Transmembrane</keyword>
<sequence>MSVFTSQIRNRPWVWQVTALGVVLGGLLAASLKTQDRIRQEQLPTTRISGLAAAYSDLRDTVAEQKKKIADIQASLIRYQKAAADGEGNARLLSESLQKANLLSGLVAVTGPGVVITLQDSTKRPPRSPEDSPETYAEVLKPYIIHDQDIQAVLNELRAAGAEAIVINDQRVIATTAVRCVGPTILVNNIPTNGSPVKIKAIGDPDTLVSSMTMANGVQDAYKMTDPSMFSIDKADAITLPAYAGPTPLRYAREAPKAEAERAQKQSEEATQTGL</sequence>
<evidence type="ECO:0000256" key="2">
    <source>
        <dbReference type="SAM" id="MobiDB-lite"/>
    </source>
</evidence>
<keyword evidence="3" id="KW-0472">Membrane</keyword>
<accession>A0A6J4IUV4</accession>
<evidence type="ECO:0000256" key="3">
    <source>
        <dbReference type="SAM" id="Phobius"/>
    </source>
</evidence>
<dbReference type="Pfam" id="PF05949">
    <property type="entry name" value="DUF881"/>
    <property type="match status" value="1"/>
</dbReference>
<dbReference type="AlphaFoldDB" id="A0A6J4IUV4"/>
<keyword evidence="3" id="KW-1133">Transmembrane helix</keyword>
<reference evidence="4" key="1">
    <citation type="submission" date="2020-02" db="EMBL/GenBank/DDBJ databases">
        <authorList>
            <person name="Meier V. D."/>
        </authorList>
    </citation>
    <scope>NUCLEOTIDE SEQUENCE</scope>
    <source>
        <strain evidence="4">AVDCRST_MAG63</strain>
    </source>
</reference>
<dbReference type="PANTHER" id="PTHR37313:SF2">
    <property type="entry name" value="UPF0749 PROTEIN YLXX"/>
    <property type="match status" value="1"/>
</dbReference>
<feature type="compositionally biased region" description="Basic and acidic residues" evidence="2">
    <location>
        <begin position="251"/>
        <end position="268"/>
    </location>
</feature>
<feature type="region of interest" description="Disordered" evidence="2">
    <location>
        <begin position="250"/>
        <end position="275"/>
    </location>
</feature>
<gene>
    <name evidence="4" type="ORF">AVDCRST_MAG63-3198</name>
</gene>